<comment type="caution">
    <text evidence="1">The sequence shown here is derived from an EMBL/GenBank/DDBJ whole genome shotgun (WGS) entry which is preliminary data.</text>
</comment>
<dbReference type="EMBL" id="LVVT01000007">
    <property type="protein sequence ID" value="TQS83982.1"/>
    <property type="molecule type" value="Genomic_DNA"/>
</dbReference>
<organism evidence="1 2">
    <name type="scientific">Candidatus Methanomassiliicoccus intestinalis</name>
    <dbReference type="NCBI Taxonomy" id="1406512"/>
    <lineage>
        <taxon>Archaea</taxon>
        <taxon>Methanobacteriati</taxon>
        <taxon>Thermoplasmatota</taxon>
        <taxon>Thermoplasmata</taxon>
        <taxon>Methanomassiliicoccales</taxon>
        <taxon>Methanomassiliicoccaceae</taxon>
        <taxon>Methanomassiliicoccus</taxon>
    </lineage>
</organism>
<evidence type="ECO:0000313" key="2">
    <source>
        <dbReference type="Proteomes" id="UP000752814"/>
    </source>
</evidence>
<proteinExistence type="predicted"/>
<protein>
    <submittedName>
        <fullName evidence="1">Uncharacterized protein</fullName>
    </submittedName>
</protein>
<dbReference type="InterPro" id="IPR036390">
    <property type="entry name" value="WH_DNA-bd_sf"/>
</dbReference>
<dbReference type="SUPFAM" id="SSF46785">
    <property type="entry name" value="Winged helix' DNA-binding domain"/>
    <property type="match status" value="1"/>
</dbReference>
<evidence type="ECO:0000313" key="1">
    <source>
        <dbReference type="EMBL" id="TQS83982.1"/>
    </source>
</evidence>
<dbReference type="InterPro" id="IPR036388">
    <property type="entry name" value="WH-like_DNA-bd_sf"/>
</dbReference>
<accession>A0A8J8PGC4</accession>
<dbReference type="Proteomes" id="UP000752814">
    <property type="component" value="Unassembled WGS sequence"/>
</dbReference>
<reference evidence="1" key="1">
    <citation type="submission" date="2016-03" db="EMBL/GenBank/DDBJ databases">
        <authorList>
            <person name="Borrel G."/>
            <person name="Mccann A."/>
            <person name="O'Toole P.W."/>
        </authorList>
    </citation>
    <scope>NUCLEOTIDE SEQUENCE</scope>
    <source>
        <strain evidence="1">183</strain>
    </source>
</reference>
<sequence length="104" mass="12019">MTDTNAITKRLENEVSLLERHVKMLKTIKENEPIGIIRLAELLGHPQHKVRYSLRILEQEGLIVPSPDGAVTTEKFDEFMKDIDRLLEDMEKAVNRLKIELKSP</sequence>
<gene>
    <name evidence="1" type="ORF">A3207_06570</name>
</gene>
<dbReference type="AlphaFoldDB" id="A0A8J8PGC4"/>
<dbReference type="Gene3D" id="1.10.10.10">
    <property type="entry name" value="Winged helix-like DNA-binding domain superfamily/Winged helix DNA-binding domain"/>
    <property type="match status" value="1"/>
</dbReference>
<dbReference type="Pfam" id="PF13412">
    <property type="entry name" value="HTH_24"/>
    <property type="match status" value="1"/>
</dbReference>
<name>A0A8J8PGC4_9ARCH</name>